<proteinExistence type="predicted"/>
<dbReference type="GO" id="GO:0005524">
    <property type="term" value="F:ATP binding"/>
    <property type="evidence" value="ECO:0007669"/>
    <property type="project" value="UniProtKB-UniRule"/>
</dbReference>
<dbReference type="InterPro" id="IPR017441">
    <property type="entry name" value="Protein_kinase_ATP_BS"/>
</dbReference>
<dbReference type="InterPro" id="IPR011009">
    <property type="entry name" value="Kinase-like_dom_sf"/>
</dbReference>
<feature type="binding site" evidence="1">
    <location>
        <position position="30"/>
    </location>
    <ligand>
        <name>ATP</name>
        <dbReference type="ChEBI" id="CHEBI:30616"/>
    </ligand>
</feature>
<evidence type="ECO:0000313" key="4">
    <source>
        <dbReference type="Proteomes" id="UP000825935"/>
    </source>
</evidence>
<feature type="domain" description="Protein kinase" evidence="2">
    <location>
        <begin position="1"/>
        <end position="242"/>
    </location>
</feature>
<dbReference type="SUPFAM" id="SSF56112">
    <property type="entry name" value="Protein kinase-like (PK-like)"/>
    <property type="match status" value="1"/>
</dbReference>
<evidence type="ECO:0000313" key="3">
    <source>
        <dbReference type="EMBL" id="KAH7431056.1"/>
    </source>
</evidence>
<dbReference type="Proteomes" id="UP000825935">
    <property type="component" value="Chromosome 8"/>
</dbReference>
<dbReference type="PROSITE" id="PS00107">
    <property type="entry name" value="PROTEIN_KINASE_ATP"/>
    <property type="match status" value="1"/>
</dbReference>
<dbReference type="InterPro" id="IPR000719">
    <property type="entry name" value="Prot_kinase_dom"/>
</dbReference>
<dbReference type="PROSITE" id="PS50011">
    <property type="entry name" value="PROTEIN_KINASE_DOM"/>
    <property type="match status" value="1"/>
</dbReference>
<dbReference type="Gene3D" id="1.10.510.10">
    <property type="entry name" value="Transferase(Phosphotransferase) domain 1"/>
    <property type="match status" value="1"/>
</dbReference>
<dbReference type="EMBL" id="CM035413">
    <property type="protein sequence ID" value="KAH7431056.1"/>
    <property type="molecule type" value="Genomic_DNA"/>
</dbReference>
<keyword evidence="1" id="KW-0067">ATP-binding</keyword>
<dbReference type="AlphaFoldDB" id="A0A8T2UAZ6"/>
<reference evidence="3" key="1">
    <citation type="submission" date="2021-08" db="EMBL/GenBank/DDBJ databases">
        <title>WGS assembly of Ceratopteris richardii.</title>
        <authorList>
            <person name="Marchant D.B."/>
            <person name="Chen G."/>
            <person name="Jenkins J."/>
            <person name="Shu S."/>
            <person name="Leebens-Mack J."/>
            <person name="Grimwood J."/>
            <person name="Schmutz J."/>
            <person name="Soltis P."/>
            <person name="Soltis D."/>
            <person name="Chen Z.-H."/>
        </authorList>
    </citation>
    <scope>NUCLEOTIDE SEQUENCE</scope>
    <source>
        <strain evidence="3">Whitten #5841</strain>
        <tissue evidence="3">Leaf</tissue>
    </source>
</reference>
<dbReference type="InterPro" id="IPR053235">
    <property type="entry name" value="Ser_Thr_kinase"/>
</dbReference>
<comment type="caution">
    <text evidence="3">The sequence shown here is derived from an EMBL/GenBank/DDBJ whole genome shotgun (WGS) entry which is preliminary data.</text>
</comment>
<sequence length="242" mass="27824">MQLVGEGQYGMIHRVKISHPRINTEVFVAKLFKLHGANIQTRENEAINKATVLSFMHSGIISPLGLARDHSKSLCLIFKFSNGGTLDMWLERMKKEYLDVPQSKGVKDTEEDITTVKTNIWKLINGLLQTIPFLHTYNISHNDLPPGNILLHFENQHAYIGLCDFGRVTYLPTKKKNPKLPNLEISTRNEWIRKYWWITPECISTSPPHSHKSQEIFIVSILLLQLLKYIDFNSYPIDTNGI</sequence>
<name>A0A8T2UAZ6_CERRI</name>
<keyword evidence="4" id="KW-1185">Reference proteome</keyword>
<dbReference type="GO" id="GO:0004674">
    <property type="term" value="F:protein serine/threonine kinase activity"/>
    <property type="evidence" value="ECO:0007669"/>
    <property type="project" value="TreeGrafter"/>
</dbReference>
<dbReference type="GO" id="GO:0005737">
    <property type="term" value="C:cytoplasm"/>
    <property type="evidence" value="ECO:0007669"/>
    <property type="project" value="TreeGrafter"/>
</dbReference>
<organism evidence="3 4">
    <name type="scientific">Ceratopteris richardii</name>
    <name type="common">Triangle waterfern</name>
    <dbReference type="NCBI Taxonomy" id="49495"/>
    <lineage>
        <taxon>Eukaryota</taxon>
        <taxon>Viridiplantae</taxon>
        <taxon>Streptophyta</taxon>
        <taxon>Embryophyta</taxon>
        <taxon>Tracheophyta</taxon>
        <taxon>Polypodiopsida</taxon>
        <taxon>Polypodiidae</taxon>
        <taxon>Polypodiales</taxon>
        <taxon>Pteridineae</taxon>
        <taxon>Pteridaceae</taxon>
        <taxon>Parkerioideae</taxon>
        <taxon>Ceratopteris</taxon>
    </lineage>
</organism>
<accession>A0A8T2UAZ6</accession>
<keyword evidence="1" id="KW-0547">Nucleotide-binding</keyword>
<evidence type="ECO:0000259" key="2">
    <source>
        <dbReference type="PROSITE" id="PS50011"/>
    </source>
</evidence>
<gene>
    <name evidence="3" type="ORF">KP509_08G027700</name>
</gene>
<dbReference type="PANTHER" id="PTHR24361:SF613">
    <property type="entry name" value="NUCLEAR RECEPTOR-BINDING PROTEIN-RELATED"/>
    <property type="match status" value="1"/>
</dbReference>
<protein>
    <recommendedName>
        <fullName evidence="2">Protein kinase domain-containing protein</fullName>
    </recommendedName>
</protein>
<dbReference type="Pfam" id="PF00069">
    <property type="entry name" value="Pkinase"/>
    <property type="match status" value="1"/>
</dbReference>
<dbReference type="PANTHER" id="PTHR24361">
    <property type="entry name" value="MITOGEN-ACTIVATED KINASE KINASE KINASE"/>
    <property type="match status" value="1"/>
</dbReference>
<evidence type="ECO:0000256" key="1">
    <source>
        <dbReference type="PROSITE-ProRule" id="PRU10141"/>
    </source>
</evidence>